<dbReference type="InParanoid" id="J0LAT2"/>
<evidence type="ECO:0000313" key="2">
    <source>
        <dbReference type="Proteomes" id="UP000006514"/>
    </source>
</evidence>
<evidence type="ECO:0000313" key="1">
    <source>
        <dbReference type="EMBL" id="EJD33523.1"/>
    </source>
</evidence>
<dbReference type="Proteomes" id="UP000006514">
    <property type="component" value="Unassembled WGS sequence"/>
</dbReference>
<dbReference type="AlphaFoldDB" id="J0LAT2"/>
<dbReference type="EMBL" id="JH688188">
    <property type="protein sequence ID" value="EJD33523.1"/>
    <property type="molecule type" value="Genomic_DNA"/>
</dbReference>
<accession>J0LAT2</accession>
<gene>
    <name evidence="1" type="ORF">AURDEDRAFT_177390</name>
</gene>
<dbReference type="KEGG" id="adl:AURDEDRAFT_177390"/>
<organism evidence="1 2">
    <name type="scientific">Auricularia subglabra (strain TFB-10046 / SS5)</name>
    <name type="common">White-rot fungus</name>
    <name type="synonym">Auricularia delicata (strain TFB10046)</name>
    <dbReference type="NCBI Taxonomy" id="717982"/>
    <lineage>
        <taxon>Eukaryota</taxon>
        <taxon>Fungi</taxon>
        <taxon>Dikarya</taxon>
        <taxon>Basidiomycota</taxon>
        <taxon>Agaricomycotina</taxon>
        <taxon>Agaricomycetes</taxon>
        <taxon>Auriculariales</taxon>
        <taxon>Auriculariaceae</taxon>
        <taxon>Auricularia</taxon>
    </lineage>
</organism>
<protein>
    <submittedName>
        <fullName evidence="1">Uncharacterized protein</fullName>
    </submittedName>
</protein>
<sequence length="135" mass="15150">MPASELVTFSAFLFPIEGKPSILELFTMKEVAINAHGQPVPFYKVHPGYHFGDDSSQRWSWKRVDEICSSKSVLKNPFVIFYRTPSSDGGQPALVNNLIVAKYTWGGQIINCSASDFPLVRLVLSFNYPDLLCTF</sequence>
<proteinExistence type="predicted"/>
<keyword evidence="2" id="KW-1185">Reference proteome</keyword>
<reference evidence="2" key="1">
    <citation type="journal article" date="2012" name="Science">
        <title>The Paleozoic origin of enzymatic lignin decomposition reconstructed from 31 fungal genomes.</title>
        <authorList>
            <person name="Floudas D."/>
            <person name="Binder M."/>
            <person name="Riley R."/>
            <person name="Barry K."/>
            <person name="Blanchette R.A."/>
            <person name="Henrissat B."/>
            <person name="Martinez A.T."/>
            <person name="Otillar R."/>
            <person name="Spatafora J.W."/>
            <person name="Yadav J.S."/>
            <person name="Aerts A."/>
            <person name="Benoit I."/>
            <person name="Boyd A."/>
            <person name="Carlson A."/>
            <person name="Copeland A."/>
            <person name="Coutinho P.M."/>
            <person name="de Vries R.P."/>
            <person name="Ferreira P."/>
            <person name="Findley K."/>
            <person name="Foster B."/>
            <person name="Gaskell J."/>
            <person name="Glotzer D."/>
            <person name="Gorecki P."/>
            <person name="Heitman J."/>
            <person name="Hesse C."/>
            <person name="Hori C."/>
            <person name="Igarashi K."/>
            <person name="Jurgens J.A."/>
            <person name="Kallen N."/>
            <person name="Kersten P."/>
            <person name="Kohler A."/>
            <person name="Kuees U."/>
            <person name="Kumar T.K.A."/>
            <person name="Kuo A."/>
            <person name="LaButti K."/>
            <person name="Larrondo L.F."/>
            <person name="Lindquist E."/>
            <person name="Ling A."/>
            <person name="Lombard V."/>
            <person name="Lucas S."/>
            <person name="Lundell T."/>
            <person name="Martin R."/>
            <person name="McLaughlin D.J."/>
            <person name="Morgenstern I."/>
            <person name="Morin E."/>
            <person name="Murat C."/>
            <person name="Nagy L.G."/>
            <person name="Nolan M."/>
            <person name="Ohm R.A."/>
            <person name="Patyshakuliyeva A."/>
            <person name="Rokas A."/>
            <person name="Ruiz-Duenas F.J."/>
            <person name="Sabat G."/>
            <person name="Salamov A."/>
            <person name="Samejima M."/>
            <person name="Schmutz J."/>
            <person name="Slot J.C."/>
            <person name="St John F."/>
            <person name="Stenlid J."/>
            <person name="Sun H."/>
            <person name="Sun S."/>
            <person name="Syed K."/>
            <person name="Tsang A."/>
            <person name="Wiebenga A."/>
            <person name="Young D."/>
            <person name="Pisabarro A."/>
            <person name="Eastwood D.C."/>
            <person name="Martin F."/>
            <person name="Cullen D."/>
            <person name="Grigoriev I.V."/>
            <person name="Hibbett D.S."/>
        </authorList>
    </citation>
    <scope>NUCLEOTIDE SEQUENCE [LARGE SCALE GENOMIC DNA]</scope>
    <source>
        <strain evidence="2">TFB10046</strain>
    </source>
</reference>
<name>J0LAT2_AURST</name>
<dbReference type="OrthoDB" id="3147730at2759"/>